<dbReference type="CDD" id="cd08414">
    <property type="entry name" value="PBP2_LTTR_aromatics_like"/>
    <property type="match status" value="1"/>
</dbReference>
<protein>
    <submittedName>
        <fullName evidence="6">DNA-binding transcriptional LysR family regulator</fullName>
    </submittedName>
</protein>
<dbReference type="PANTHER" id="PTHR30346:SF17">
    <property type="entry name" value="LYSR FAMILY TRANSCRIPTIONAL REGULATOR"/>
    <property type="match status" value="1"/>
</dbReference>
<organism evidence="6 7">
    <name type="scientific">Rheinheimera soli</name>
    <dbReference type="NCBI Taxonomy" id="443616"/>
    <lineage>
        <taxon>Bacteria</taxon>
        <taxon>Pseudomonadati</taxon>
        <taxon>Pseudomonadota</taxon>
        <taxon>Gammaproteobacteria</taxon>
        <taxon>Chromatiales</taxon>
        <taxon>Chromatiaceae</taxon>
        <taxon>Rheinheimera</taxon>
    </lineage>
</organism>
<dbReference type="RefSeq" id="WP_310274762.1">
    <property type="nucleotide sequence ID" value="NZ_JAVDWR010000001.1"/>
</dbReference>
<gene>
    <name evidence="6" type="ORF">J2W69_000786</name>
</gene>
<accession>A0ABU1VVW5</accession>
<dbReference type="PANTHER" id="PTHR30346">
    <property type="entry name" value="TRANSCRIPTIONAL DUAL REGULATOR HCAR-RELATED"/>
    <property type="match status" value="1"/>
</dbReference>
<name>A0ABU1VVW5_9GAMM</name>
<dbReference type="Gene3D" id="1.10.10.10">
    <property type="entry name" value="Winged helix-like DNA-binding domain superfamily/Winged helix DNA-binding domain"/>
    <property type="match status" value="1"/>
</dbReference>
<evidence type="ECO:0000256" key="4">
    <source>
        <dbReference type="ARBA" id="ARBA00023163"/>
    </source>
</evidence>
<dbReference type="SUPFAM" id="SSF46785">
    <property type="entry name" value="Winged helix' DNA-binding domain"/>
    <property type="match status" value="1"/>
</dbReference>
<dbReference type="EMBL" id="JAVDWR010000001">
    <property type="protein sequence ID" value="MDR7119871.1"/>
    <property type="molecule type" value="Genomic_DNA"/>
</dbReference>
<keyword evidence="3 6" id="KW-0238">DNA-binding</keyword>
<dbReference type="InterPro" id="IPR005119">
    <property type="entry name" value="LysR_subst-bd"/>
</dbReference>
<dbReference type="InterPro" id="IPR036388">
    <property type="entry name" value="WH-like_DNA-bd_sf"/>
</dbReference>
<sequence length="303" mass="34528">MNVSIDLRQFRYFIALAEELNFGRAAKRLNISQPPLTRQIKQLEEQLGIDLFVRGSSGVTLTAAGTAFLPEVRRTLTQAEKAVATAQELRGRDDGKFVVGYTTVFDRSEIPDVLDQLREIYLQCQISSVGKHSIRLIQDITNGVMDVAFITQHTDIKNLKSEIVFEQPLIVALPATHRLVRKPKIYFQDLCGEAMFWFDRRLNPGYYDYCYSFFRENDFTFELIEEPADHHMLLGAIAEGKGIAIMSASLQKIKRQGVVFRELHYEKEALSMGVSVVYSGKNKSALLHSFLELVRKTIKQLQC</sequence>
<dbReference type="InterPro" id="IPR000847">
    <property type="entry name" value="LysR_HTH_N"/>
</dbReference>
<keyword evidence="2" id="KW-0805">Transcription regulation</keyword>
<dbReference type="PRINTS" id="PR00039">
    <property type="entry name" value="HTHLYSR"/>
</dbReference>
<dbReference type="Pfam" id="PF00126">
    <property type="entry name" value="HTH_1"/>
    <property type="match status" value="1"/>
</dbReference>
<dbReference type="PROSITE" id="PS50931">
    <property type="entry name" value="HTH_LYSR"/>
    <property type="match status" value="1"/>
</dbReference>
<reference evidence="6 7" key="1">
    <citation type="submission" date="2023-07" db="EMBL/GenBank/DDBJ databases">
        <title>Sorghum-associated microbial communities from plants grown in Nebraska, USA.</title>
        <authorList>
            <person name="Schachtman D."/>
        </authorList>
    </citation>
    <scope>NUCLEOTIDE SEQUENCE [LARGE SCALE GENOMIC DNA]</scope>
    <source>
        <strain evidence="6 7">4138</strain>
    </source>
</reference>
<comment type="similarity">
    <text evidence="1">Belongs to the LysR transcriptional regulatory family.</text>
</comment>
<dbReference type="Pfam" id="PF03466">
    <property type="entry name" value="LysR_substrate"/>
    <property type="match status" value="1"/>
</dbReference>
<evidence type="ECO:0000259" key="5">
    <source>
        <dbReference type="PROSITE" id="PS50931"/>
    </source>
</evidence>
<proteinExistence type="inferred from homology"/>
<dbReference type="InterPro" id="IPR036390">
    <property type="entry name" value="WH_DNA-bd_sf"/>
</dbReference>
<dbReference type="Gene3D" id="3.40.190.10">
    <property type="entry name" value="Periplasmic binding protein-like II"/>
    <property type="match status" value="2"/>
</dbReference>
<evidence type="ECO:0000313" key="6">
    <source>
        <dbReference type="EMBL" id="MDR7119871.1"/>
    </source>
</evidence>
<evidence type="ECO:0000313" key="7">
    <source>
        <dbReference type="Proteomes" id="UP001257909"/>
    </source>
</evidence>
<keyword evidence="4" id="KW-0804">Transcription</keyword>
<dbReference type="GO" id="GO:0003677">
    <property type="term" value="F:DNA binding"/>
    <property type="evidence" value="ECO:0007669"/>
    <property type="project" value="UniProtKB-KW"/>
</dbReference>
<comment type="caution">
    <text evidence="6">The sequence shown here is derived from an EMBL/GenBank/DDBJ whole genome shotgun (WGS) entry which is preliminary data.</text>
</comment>
<feature type="domain" description="HTH lysR-type" evidence="5">
    <location>
        <begin position="5"/>
        <end position="62"/>
    </location>
</feature>
<evidence type="ECO:0000256" key="2">
    <source>
        <dbReference type="ARBA" id="ARBA00023015"/>
    </source>
</evidence>
<evidence type="ECO:0000256" key="3">
    <source>
        <dbReference type="ARBA" id="ARBA00023125"/>
    </source>
</evidence>
<evidence type="ECO:0000256" key="1">
    <source>
        <dbReference type="ARBA" id="ARBA00009437"/>
    </source>
</evidence>
<dbReference type="SUPFAM" id="SSF53850">
    <property type="entry name" value="Periplasmic binding protein-like II"/>
    <property type="match status" value="1"/>
</dbReference>
<dbReference type="Proteomes" id="UP001257909">
    <property type="component" value="Unassembled WGS sequence"/>
</dbReference>
<keyword evidence="7" id="KW-1185">Reference proteome</keyword>